<dbReference type="EMBL" id="QKWP01000211">
    <property type="protein sequence ID" value="RIB24573.1"/>
    <property type="molecule type" value="Genomic_DNA"/>
</dbReference>
<keyword evidence="3" id="KW-1185">Reference proteome</keyword>
<evidence type="ECO:0000313" key="3">
    <source>
        <dbReference type="Proteomes" id="UP000266673"/>
    </source>
</evidence>
<dbReference type="AlphaFoldDB" id="A0A397VX71"/>
<protein>
    <recommendedName>
        <fullName evidence="4">Peptidase S1 domain-containing protein</fullName>
    </recommendedName>
</protein>
<feature type="chain" id="PRO_5017202812" description="Peptidase S1 domain-containing protein" evidence="1">
    <location>
        <begin position="17"/>
        <end position="420"/>
    </location>
</feature>
<dbReference type="Gene3D" id="2.40.10.10">
    <property type="entry name" value="Trypsin-like serine proteases"/>
    <property type="match status" value="2"/>
</dbReference>
<keyword evidence="1" id="KW-0732">Signal</keyword>
<organism evidence="2 3">
    <name type="scientific">Gigaspora rosea</name>
    <dbReference type="NCBI Taxonomy" id="44941"/>
    <lineage>
        <taxon>Eukaryota</taxon>
        <taxon>Fungi</taxon>
        <taxon>Fungi incertae sedis</taxon>
        <taxon>Mucoromycota</taxon>
        <taxon>Glomeromycotina</taxon>
        <taxon>Glomeromycetes</taxon>
        <taxon>Diversisporales</taxon>
        <taxon>Gigasporaceae</taxon>
        <taxon>Gigaspora</taxon>
    </lineage>
</organism>
<evidence type="ECO:0000313" key="2">
    <source>
        <dbReference type="EMBL" id="RIB24573.1"/>
    </source>
</evidence>
<accession>A0A397VX71</accession>
<dbReference type="InterPro" id="IPR043504">
    <property type="entry name" value="Peptidase_S1_PA_chymotrypsin"/>
</dbReference>
<evidence type="ECO:0008006" key="4">
    <source>
        <dbReference type="Google" id="ProtNLM"/>
    </source>
</evidence>
<gene>
    <name evidence="2" type="ORF">C2G38_2139201</name>
</gene>
<reference evidence="2 3" key="1">
    <citation type="submission" date="2018-06" db="EMBL/GenBank/DDBJ databases">
        <title>Comparative genomics reveals the genomic features of Rhizophagus irregularis, R. cerebriforme, R. diaphanum and Gigaspora rosea, and their symbiotic lifestyle signature.</title>
        <authorList>
            <person name="Morin E."/>
            <person name="San Clemente H."/>
            <person name="Chen E.C.H."/>
            <person name="De La Providencia I."/>
            <person name="Hainaut M."/>
            <person name="Kuo A."/>
            <person name="Kohler A."/>
            <person name="Murat C."/>
            <person name="Tang N."/>
            <person name="Roy S."/>
            <person name="Loubradou J."/>
            <person name="Henrissat B."/>
            <person name="Grigoriev I.V."/>
            <person name="Corradi N."/>
            <person name="Roux C."/>
            <person name="Martin F.M."/>
        </authorList>
    </citation>
    <scope>NUCLEOTIDE SEQUENCE [LARGE SCALE GENOMIC DNA]</scope>
    <source>
        <strain evidence="2 3">DAOM 194757</strain>
    </source>
</reference>
<feature type="signal peptide" evidence="1">
    <location>
        <begin position="1"/>
        <end position="16"/>
    </location>
</feature>
<sequence>MKGILISIIFFVFALSNYLIVNNQEQKEPLAKLWNIENDEIPKYLNIEKNLSNVDEILKPLLDDDNFGGTYIDVLQNTIFINTLNFTKAEQVKNLTQISQYINLLNFSSALNSTARLNYGFQEIKTFAKFYVPTSLTVYIDAKVNNIVIALCDEDRNETQTASFINRAEIYNPNFNYYICDKADNNTSSLNNIKLESREIYEEILAGDGLNYRLSNNKPKICSAGFWAQIATFSYIATAGHCYVKGAYYLSPWNSTRFSKIIIGQMLTHYLNIMDFGLVFINYKNVTPVPSIRNTDSIQYQELPIEDHIVVSSNGAHLCISAFQSHVKCGYVKALSGFTDALNGDGLFENIFIVSINSLGGDSGAPVFSYKQDLLHTSLNGIVSSGYDYDINGDINNAITEVMPIDFIIRVTGIKVVTAN</sequence>
<name>A0A397VX71_9GLOM</name>
<dbReference type="SUPFAM" id="SSF50494">
    <property type="entry name" value="Trypsin-like serine proteases"/>
    <property type="match status" value="1"/>
</dbReference>
<dbReference type="InterPro" id="IPR009003">
    <property type="entry name" value="Peptidase_S1_PA"/>
</dbReference>
<proteinExistence type="predicted"/>
<comment type="caution">
    <text evidence="2">The sequence shown here is derived from an EMBL/GenBank/DDBJ whole genome shotgun (WGS) entry which is preliminary data.</text>
</comment>
<evidence type="ECO:0000256" key="1">
    <source>
        <dbReference type="SAM" id="SignalP"/>
    </source>
</evidence>
<dbReference type="Proteomes" id="UP000266673">
    <property type="component" value="Unassembled WGS sequence"/>
</dbReference>